<dbReference type="Pfam" id="PF01529">
    <property type="entry name" value="DHHC"/>
    <property type="match status" value="1"/>
</dbReference>
<dbReference type="GO" id="GO:0016020">
    <property type="term" value="C:membrane"/>
    <property type="evidence" value="ECO:0007669"/>
    <property type="project" value="UniProtKB-SubCell"/>
</dbReference>
<evidence type="ECO:0000313" key="9">
    <source>
        <dbReference type="EMBL" id="KAF0727601.1"/>
    </source>
</evidence>
<feature type="transmembrane region" description="Helical" evidence="7">
    <location>
        <begin position="33"/>
        <end position="53"/>
    </location>
</feature>
<dbReference type="AlphaFoldDB" id="A0A6G0WK29"/>
<dbReference type="InterPro" id="IPR039859">
    <property type="entry name" value="PFA4/ZDH16/20/ERF2-like"/>
</dbReference>
<name>A0A6G0WK29_9STRA</name>
<dbReference type="EC" id="2.3.1.225" evidence="7"/>
<evidence type="ECO:0000256" key="5">
    <source>
        <dbReference type="ARBA" id="ARBA00023136"/>
    </source>
</evidence>
<evidence type="ECO:0000256" key="1">
    <source>
        <dbReference type="ARBA" id="ARBA00004141"/>
    </source>
</evidence>
<evidence type="ECO:0000256" key="6">
    <source>
        <dbReference type="ARBA" id="ARBA00023315"/>
    </source>
</evidence>
<evidence type="ECO:0000259" key="8">
    <source>
        <dbReference type="Pfam" id="PF01529"/>
    </source>
</evidence>
<dbReference type="PANTHER" id="PTHR12246">
    <property type="entry name" value="PALMITOYLTRANSFERASE ZDHHC16"/>
    <property type="match status" value="1"/>
</dbReference>
<evidence type="ECO:0000256" key="4">
    <source>
        <dbReference type="ARBA" id="ARBA00022989"/>
    </source>
</evidence>
<dbReference type="EMBL" id="VJMJ01000193">
    <property type="protein sequence ID" value="KAF0727601.1"/>
    <property type="molecule type" value="Genomic_DNA"/>
</dbReference>
<sequence>MTKIQNACFECVFFVMYSVTRSSVFVIRHGGFLFVAMASGLIAFCGGILIRCVVPRIATTTLDMFAYSGVVVFLLFNIMFNYIMCIVTDPGTVPIQRLEEEVEFNEDSDEDFVSLTAPPPIPRPQVATAATTSYCRKCRNHRPNRAHHCSICDMCVDQMDHHCPWINNCVGVNNTRYFCSFLIWLTIACWFCSFLTYSPAIGSISKAELIKMAHVLSSSMLFLGPQASMYSIFLISTSAGLLVTFLCGWQIYLVLTAQVHCLISLTEPLINYSLRRHRSNTKSIDQKPPDVDVAAKFCRRTALEMLMRTGKLSLAVADSKCLVSFRV</sequence>
<dbReference type="InterPro" id="IPR001594">
    <property type="entry name" value="Palmitoyltrfase_DHHC"/>
</dbReference>
<dbReference type="Proteomes" id="UP000481153">
    <property type="component" value="Unassembled WGS sequence"/>
</dbReference>
<dbReference type="VEuPathDB" id="FungiDB:AeMF1_021630"/>
<keyword evidence="3 7" id="KW-0812">Transmembrane</keyword>
<keyword evidence="4 7" id="KW-1133">Transmembrane helix</keyword>
<dbReference type="GO" id="GO:0019706">
    <property type="term" value="F:protein-cysteine S-palmitoyltransferase activity"/>
    <property type="evidence" value="ECO:0007669"/>
    <property type="project" value="UniProtKB-EC"/>
</dbReference>
<keyword evidence="5 7" id="KW-0472">Membrane</keyword>
<evidence type="ECO:0000256" key="3">
    <source>
        <dbReference type="ARBA" id="ARBA00022692"/>
    </source>
</evidence>
<evidence type="ECO:0000256" key="2">
    <source>
        <dbReference type="ARBA" id="ARBA00022679"/>
    </source>
</evidence>
<feature type="transmembrane region" description="Helical" evidence="7">
    <location>
        <begin position="181"/>
        <end position="200"/>
    </location>
</feature>
<keyword evidence="6 7" id="KW-0012">Acyltransferase</keyword>
<dbReference type="PROSITE" id="PS50216">
    <property type="entry name" value="DHHC"/>
    <property type="match status" value="1"/>
</dbReference>
<feature type="domain" description="Palmitoyltransferase DHHC" evidence="8">
    <location>
        <begin position="132"/>
        <end position="257"/>
    </location>
</feature>
<comment type="subcellular location">
    <subcellularLocation>
        <location evidence="1">Membrane</location>
        <topology evidence="1">Multi-pass membrane protein</topology>
    </subcellularLocation>
</comment>
<feature type="transmembrane region" description="Helical" evidence="7">
    <location>
        <begin position="65"/>
        <end position="84"/>
    </location>
</feature>
<reference evidence="9 10" key="1">
    <citation type="submission" date="2019-07" db="EMBL/GenBank/DDBJ databases">
        <title>Genomics analysis of Aphanomyces spp. identifies a new class of oomycete effector associated with host adaptation.</title>
        <authorList>
            <person name="Gaulin E."/>
        </authorList>
    </citation>
    <scope>NUCLEOTIDE SEQUENCE [LARGE SCALE GENOMIC DNA]</scope>
    <source>
        <strain evidence="9 10">ATCC 201684</strain>
    </source>
</reference>
<evidence type="ECO:0000313" key="10">
    <source>
        <dbReference type="Proteomes" id="UP000481153"/>
    </source>
</evidence>
<gene>
    <name evidence="9" type="ORF">Ae201684_014428</name>
</gene>
<comment type="domain">
    <text evidence="7">The DHHC domain is required for palmitoyltransferase activity.</text>
</comment>
<feature type="transmembrane region" description="Helical" evidence="7">
    <location>
        <begin position="221"/>
        <end position="243"/>
    </location>
</feature>
<accession>A0A6G0WK29</accession>
<protein>
    <recommendedName>
        <fullName evidence="7">Palmitoyltransferase</fullName>
        <ecNumber evidence="7">2.3.1.225</ecNumber>
    </recommendedName>
</protein>
<evidence type="ECO:0000256" key="7">
    <source>
        <dbReference type="RuleBase" id="RU079119"/>
    </source>
</evidence>
<comment type="similarity">
    <text evidence="7">Belongs to the DHHC palmitoyltransferase family.</text>
</comment>
<comment type="caution">
    <text evidence="9">The sequence shown here is derived from an EMBL/GenBank/DDBJ whole genome shotgun (WGS) entry which is preliminary data.</text>
</comment>
<keyword evidence="2 7" id="KW-0808">Transferase</keyword>
<comment type="catalytic activity">
    <reaction evidence="7">
        <text>L-cysteinyl-[protein] + hexadecanoyl-CoA = S-hexadecanoyl-L-cysteinyl-[protein] + CoA</text>
        <dbReference type="Rhea" id="RHEA:36683"/>
        <dbReference type="Rhea" id="RHEA-COMP:10131"/>
        <dbReference type="Rhea" id="RHEA-COMP:11032"/>
        <dbReference type="ChEBI" id="CHEBI:29950"/>
        <dbReference type="ChEBI" id="CHEBI:57287"/>
        <dbReference type="ChEBI" id="CHEBI:57379"/>
        <dbReference type="ChEBI" id="CHEBI:74151"/>
        <dbReference type="EC" id="2.3.1.225"/>
    </reaction>
</comment>
<proteinExistence type="inferred from homology"/>
<organism evidence="9 10">
    <name type="scientific">Aphanomyces euteiches</name>
    <dbReference type="NCBI Taxonomy" id="100861"/>
    <lineage>
        <taxon>Eukaryota</taxon>
        <taxon>Sar</taxon>
        <taxon>Stramenopiles</taxon>
        <taxon>Oomycota</taxon>
        <taxon>Saprolegniomycetes</taxon>
        <taxon>Saprolegniales</taxon>
        <taxon>Verrucalvaceae</taxon>
        <taxon>Aphanomyces</taxon>
    </lineage>
</organism>
<keyword evidence="10" id="KW-1185">Reference proteome</keyword>